<dbReference type="NCBIfam" id="TIGR02826">
    <property type="entry name" value="RNR_activ_nrdG3"/>
    <property type="match status" value="1"/>
</dbReference>
<keyword evidence="2" id="KW-1185">Reference proteome</keyword>
<dbReference type="Pfam" id="PF13353">
    <property type="entry name" value="Fer4_12"/>
    <property type="match status" value="1"/>
</dbReference>
<gene>
    <name evidence="1" type="primary">nrdG</name>
    <name evidence="1" type="ORF">EHV23_10060</name>
</gene>
<dbReference type="Proteomes" id="UP000270261">
    <property type="component" value="Unassembled WGS sequence"/>
</dbReference>
<name>A0A3R8T0P2_9BURK</name>
<reference evidence="1 2" key="1">
    <citation type="submission" date="2018-11" db="EMBL/GenBank/DDBJ databases">
        <title>Genome sequencing of Lautropia sp. KCOM 2505 (= ChDC F240).</title>
        <authorList>
            <person name="Kook J.-K."/>
            <person name="Park S.-N."/>
            <person name="Lim Y.K."/>
        </authorList>
    </citation>
    <scope>NUCLEOTIDE SEQUENCE [LARGE SCALE GENOMIC DNA]</scope>
    <source>
        <strain evidence="1 2">KCOM 2505</strain>
    </source>
</reference>
<dbReference type="InterPro" id="IPR013785">
    <property type="entry name" value="Aldolase_TIM"/>
</dbReference>
<organism evidence="1 2">
    <name type="scientific">Lautropia dentalis</name>
    <dbReference type="NCBI Taxonomy" id="2490857"/>
    <lineage>
        <taxon>Bacteria</taxon>
        <taxon>Pseudomonadati</taxon>
        <taxon>Pseudomonadota</taxon>
        <taxon>Betaproteobacteria</taxon>
        <taxon>Burkholderiales</taxon>
        <taxon>Burkholderiaceae</taxon>
        <taxon>Lautropia</taxon>
    </lineage>
</organism>
<sequence>MQQLRFTSEQIVWQEVPGEVSLAFLFSGCLLRCRGCHSADSWKAGLGSVLTEDYLQSRLSRYRGLISCVLFMGGEWLPEPLERLLVAVTRAGLKTCLYTGLERDELEAQSGCFIPHLTYLKTGRWMPEQGGLDSPTTNQRFIHVPSGDVLNHLFIREAAPAPARKRVIPLVQPGDSAFRSGVLQAA</sequence>
<proteinExistence type="predicted"/>
<dbReference type="AlphaFoldDB" id="A0A3R8T0P2"/>
<comment type="caution">
    <text evidence="1">The sequence shown here is derived from an EMBL/GenBank/DDBJ whole genome shotgun (WGS) entry which is preliminary data.</text>
</comment>
<dbReference type="OrthoDB" id="9782387at2"/>
<dbReference type="InterPro" id="IPR014191">
    <property type="entry name" value="Anaer_RNR_activator"/>
</dbReference>
<dbReference type="Gene3D" id="3.20.20.70">
    <property type="entry name" value="Aldolase class I"/>
    <property type="match status" value="1"/>
</dbReference>
<evidence type="ECO:0000313" key="1">
    <source>
        <dbReference type="EMBL" id="RRN43752.1"/>
    </source>
</evidence>
<protein>
    <submittedName>
        <fullName evidence="1">Anaerobic ribonucleoside-triphosphate reductase activating protein</fullName>
    </submittedName>
</protein>
<dbReference type="RefSeq" id="WP_125095956.1">
    <property type="nucleotide sequence ID" value="NZ_RRUE01000002.1"/>
</dbReference>
<evidence type="ECO:0000313" key="2">
    <source>
        <dbReference type="Proteomes" id="UP000270261"/>
    </source>
</evidence>
<accession>A0A3R8T0P2</accession>
<dbReference type="EMBL" id="RRUE01000002">
    <property type="protein sequence ID" value="RRN43752.1"/>
    <property type="molecule type" value="Genomic_DNA"/>
</dbReference>